<comment type="similarity">
    <text evidence="1 12">Belongs to the RuvC family.</text>
</comment>
<keyword evidence="15" id="KW-1185">Reference proteome</keyword>
<comment type="catalytic activity">
    <reaction evidence="12">
        <text>Endonucleolytic cleavage at a junction such as a reciprocal single-stranded crossover between two homologous DNA duplexes (Holliday junction).</text>
        <dbReference type="EC" id="3.1.21.10"/>
    </reaction>
</comment>
<dbReference type="Proteomes" id="UP001499938">
    <property type="component" value="Unassembled WGS sequence"/>
</dbReference>
<feature type="binding site" evidence="12">
    <location>
        <position position="140"/>
    </location>
    <ligand>
        <name>Mg(2+)</name>
        <dbReference type="ChEBI" id="CHEBI:18420"/>
        <label>1</label>
    </ligand>
</feature>
<comment type="subunit">
    <text evidence="12">Homodimer which binds Holliday junction (HJ) DNA. The HJ becomes 2-fold symmetrical on binding to RuvC with unstacked arms; it has a different conformation from HJ DNA in complex with RuvA. In the full resolvosome a probable DNA-RuvA(4)-RuvB(12)-RuvC(2) complex forms which resolves the HJ.</text>
</comment>
<evidence type="ECO:0000256" key="12">
    <source>
        <dbReference type="HAMAP-Rule" id="MF_00034"/>
    </source>
</evidence>
<accession>A0ABN2L912</accession>
<evidence type="ECO:0000256" key="10">
    <source>
        <dbReference type="ARBA" id="ARBA00023172"/>
    </source>
</evidence>
<dbReference type="PROSITE" id="PS01321">
    <property type="entry name" value="RUVC"/>
    <property type="match status" value="1"/>
</dbReference>
<evidence type="ECO:0000256" key="4">
    <source>
        <dbReference type="ARBA" id="ARBA00022723"/>
    </source>
</evidence>
<keyword evidence="5 12" id="KW-0255">Endonuclease</keyword>
<dbReference type="EMBL" id="BAAAPO010000003">
    <property type="protein sequence ID" value="GAA1779961.1"/>
    <property type="molecule type" value="Genomic_DNA"/>
</dbReference>
<keyword evidence="10 12" id="KW-0233">DNA recombination</keyword>
<dbReference type="InterPro" id="IPR020563">
    <property type="entry name" value="X-over_junc_endoDNase_Mg_BS"/>
</dbReference>
<dbReference type="PRINTS" id="PR00696">
    <property type="entry name" value="RSOLVASERUVC"/>
</dbReference>
<feature type="binding site" evidence="12">
    <location>
        <position position="7"/>
    </location>
    <ligand>
        <name>Mg(2+)</name>
        <dbReference type="ChEBI" id="CHEBI:18420"/>
        <label>1</label>
    </ligand>
</feature>
<dbReference type="InterPro" id="IPR036397">
    <property type="entry name" value="RNaseH_sf"/>
</dbReference>
<dbReference type="RefSeq" id="WP_344079879.1">
    <property type="nucleotide sequence ID" value="NZ_BAAAPO010000003.1"/>
</dbReference>
<keyword evidence="9 12" id="KW-0238">DNA-binding</keyword>
<keyword evidence="6 12" id="KW-0227">DNA damage</keyword>
<feature type="active site" evidence="12">
    <location>
        <position position="7"/>
    </location>
</feature>
<evidence type="ECO:0000256" key="1">
    <source>
        <dbReference type="ARBA" id="ARBA00009518"/>
    </source>
</evidence>
<proteinExistence type="inferred from homology"/>
<dbReference type="Pfam" id="PF02075">
    <property type="entry name" value="RuvC"/>
    <property type="match status" value="1"/>
</dbReference>
<dbReference type="HAMAP" id="MF_00034">
    <property type="entry name" value="RuvC"/>
    <property type="match status" value="1"/>
</dbReference>
<name>A0ABN2L912_9MICO</name>
<evidence type="ECO:0000256" key="7">
    <source>
        <dbReference type="ARBA" id="ARBA00022801"/>
    </source>
</evidence>
<evidence type="ECO:0000313" key="14">
    <source>
        <dbReference type="EMBL" id="GAA1779961.1"/>
    </source>
</evidence>
<evidence type="ECO:0000256" key="9">
    <source>
        <dbReference type="ARBA" id="ARBA00023125"/>
    </source>
</evidence>
<comment type="subcellular location">
    <subcellularLocation>
        <location evidence="12">Cytoplasm</location>
    </subcellularLocation>
</comment>
<dbReference type="EC" id="3.1.21.10" evidence="12 13"/>
<keyword evidence="8 12" id="KW-0460">Magnesium</keyword>
<comment type="caution">
    <text evidence="14">The sequence shown here is derived from an EMBL/GenBank/DDBJ whole genome shotgun (WGS) entry which is preliminary data.</text>
</comment>
<dbReference type="NCBIfam" id="TIGR00228">
    <property type="entry name" value="ruvC"/>
    <property type="match status" value="1"/>
</dbReference>
<sequence>MRVLGVDPGLTRCGLGVVDGQPGRASMVAVGVVRTPSDGDPGERLVYLEQELLAWIERFEPEVIAIERVFADVNVASVMTTAHATAIALLLAAKKGIPVAFHTPTEVKAAVTGDGRAGKAQVTAMVTRILKLTERPRPADAADALALAICHTWRGSTQARYTAAAATHGGRR</sequence>
<evidence type="ECO:0000256" key="5">
    <source>
        <dbReference type="ARBA" id="ARBA00022759"/>
    </source>
</evidence>
<dbReference type="PANTHER" id="PTHR30194">
    <property type="entry name" value="CROSSOVER JUNCTION ENDODEOXYRIBONUCLEASE RUVC"/>
    <property type="match status" value="1"/>
</dbReference>
<keyword evidence="2 12" id="KW-0963">Cytoplasm</keyword>
<dbReference type="Gene3D" id="3.30.420.10">
    <property type="entry name" value="Ribonuclease H-like superfamily/Ribonuclease H"/>
    <property type="match status" value="1"/>
</dbReference>
<keyword evidence="7 12" id="KW-0378">Hydrolase</keyword>
<keyword evidence="4 12" id="KW-0479">Metal-binding</keyword>
<evidence type="ECO:0000256" key="8">
    <source>
        <dbReference type="ARBA" id="ARBA00022842"/>
    </source>
</evidence>
<dbReference type="CDD" id="cd16962">
    <property type="entry name" value="RuvC"/>
    <property type="match status" value="1"/>
</dbReference>
<gene>
    <name evidence="12 14" type="primary">ruvC</name>
    <name evidence="14" type="ORF">GCM10009811_01590</name>
</gene>
<organism evidence="14 15">
    <name type="scientific">Nostocoides veronense</name>
    <dbReference type="NCBI Taxonomy" id="330836"/>
    <lineage>
        <taxon>Bacteria</taxon>
        <taxon>Bacillati</taxon>
        <taxon>Actinomycetota</taxon>
        <taxon>Actinomycetes</taxon>
        <taxon>Micrococcales</taxon>
        <taxon>Intrasporangiaceae</taxon>
        <taxon>Nostocoides</taxon>
    </lineage>
</organism>
<evidence type="ECO:0000256" key="2">
    <source>
        <dbReference type="ARBA" id="ARBA00022490"/>
    </source>
</evidence>
<feature type="active site" evidence="12">
    <location>
        <position position="67"/>
    </location>
</feature>
<dbReference type="SUPFAM" id="SSF53098">
    <property type="entry name" value="Ribonuclease H-like"/>
    <property type="match status" value="1"/>
</dbReference>
<feature type="active site" evidence="12">
    <location>
        <position position="140"/>
    </location>
</feature>
<evidence type="ECO:0000256" key="13">
    <source>
        <dbReference type="NCBIfam" id="TIGR00228"/>
    </source>
</evidence>
<keyword evidence="11 12" id="KW-0234">DNA repair</keyword>
<comment type="function">
    <text evidence="12">The RuvA-RuvB-RuvC complex processes Holliday junction (HJ) DNA during genetic recombination and DNA repair. Endonuclease that resolves HJ intermediates. Cleaves cruciform DNA by making single-stranded nicks across the HJ at symmetrical positions within the homologous arms, yielding a 5'-phosphate and a 3'-hydroxyl group; requires a central core of homology in the junction. The consensus cleavage sequence is 5'-(A/T)TT(C/G)-3'. Cleavage occurs on the 3'-side of the TT dinucleotide at the point of strand exchange. HJ branch migration catalyzed by RuvA-RuvB allows RuvC to scan DNA until it finds its consensus sequence, where it cleaves and resolves the cruciform DNA.</text>
</comment>
<feature type="binding site" evidence="12">
    <location>
        <position position="67"/>
    </location>
    <ligand>
        <name>Mg(2+)</name>
        <dbReference type="ChEBI" id="CHEBI:18420"/>
        <label>2</label>
    </ligand>
</feature>
<keyword evidence="3 12" id="KW-0540">Nuclease</keyword>
<evidence type="ECO:0000256" key="3">
    <source>
        <dbReference type="ARBA" id="ARBA00022722"/>
    </source>
</evidence>
<comment type="cofactor">
    <cofactor evidence="12">
        <name>Mg(2+)</name>
        <dbReference type="ChEBI" id="CHEBI:18420"/>
    </cofactor>
    <text evidence="12">Binds 2 Mg(2+) ion per subunit.</text>
</comment>
<evidence type="ECO:0000313" key="15">
    <source>
        <dbReference type="Proteomes" id="UP001499938"/>
    </source>
</evidence>
<dbReference type="InterPro" id="IPR002176">
    <property type="entry name" value="X-over_junc_endoDNase_RuvC"/>
</dbReference>
<protein>
    <recommendedName>
        <fullName evidence="12 13">Crossover junction endodeoxyribonuclease RuvC</fullName>
        <ecNumber evidence="12 13">3.1.21.10</ecNumber>
    </recommendedName>
    <alternativeName>
        <fullName evidence="12">Holliday junction nuclease RuvC</fullName>
    </alternativeName>
    <alternativeName>
        <fullName evidence="12">Holliday junction resolvase RuvC</fullName>
    </alternativeName>
</protein>
<dbReference type="PANTHER" id="PTHR30194:SF3">
    <property type="entry name" value="CROSSOVER JUNCTION ENDODEOXYRIBONUCLEASE RUVC"/>
    <property type="match status" value="1"/>
</dbReference>
<evidence type="ECO:0000256" key="11">
    <source>
        <dbReference type="ARBA" id="ARBA00023204"/>
    </source>
</evidence>
<reference evidence="14 15" key="1">
    <citation type="journal article" date="2019" name="Int. J. Syst. Evol. Microbiol.">
        <title>The Global Catalogue of Microorganisms (GCM) 10K type strain sequencing project: providing services to taxonomists for standard genome sequencing and annotation.</title>
        <authorList>
            <consortium name="The Broad Institute Genomics Platform"/>
            <consortium name="The Broad Institute Genome Sequencing Center for Infectious Disease"/>
            <person name="Wu L."/>
            <person name="Ma J."/>
        </authorList>
    </citation>
    <scope>NUCLEOTIDE SEQUENCE [LARGE SCALE GENOMIC DNA]</scope>
    <source>
        <strain evidence="14 15">JCM 15592</strain>
    </source>
</reference>
<evidence type="ECO:0000256" key="6">
    <source>
        <dbReference type="ARBA" id="ARBA00022763"/>
    </source>
</evidence>
<dbReference type="InterPro" id="IPR012337">
    <property type="entry name" value="RNaseH-like_sf"/>
</dbReference>